<protein>
    <submittedName>
        <fullName evidence="3">Uncharacterized protein</fullName>
    </submittedName>
</protein>
<dbReference type="Proteomes" id="UP001437460">
    <property type="component" value="Unassembled WGS sequence"/>
</dbReference>
<organism evidence="3 4">
    <name type="scientific">Ventrimonas faecis</name>
    <dbReference type="NCBI Taxonomy" id="3133170"/>
    <lineage>
        <taxon>Bacteria</taxon>
        <taxon>Bacillati</taxon>
        <taxon>Bacillota</taxon>
        <taxon>Clostridia</taxon>
        <taxon>Lachnospirales</taxon>
        <taxon>Lachnospiraceae</taxon>
        <taxon>Ventrimonas</taxon>
    </lineage>
</organism>
<name>A0ABV1HL02_9FIRM</name>
<accession>A0ABV1HL02</accession>
<feature type="chain" id="PRO_5046671031" evidence="2">
    <location>
        <begin position="20"/>
        <end position="381"/>
    </location>
</feature>
<proteinExistence type="predicted"/>
<evidence type="ECO:0000313" key="4">
    <source>
        <dbReference type="Proteomes" id="UP001437460"/>
    </source>
</evidence>
<feature type="transmembrane region" description="Helical" evidence="1">
    <location>
        <begin position="335"/>
        <end position="354"/>
    </location>
</feature>
<dbReference type="EMBL" id="JBBMFJ010000012">
    <property type="protein sequence ID" value="MEQ2562995.1"/>
    <property type="molecule type" value="Genomic_DNA"/>
</dbReference>
<evidence type="ECO:0000313" key="3">
    <source>
        <dbReference type="EMBL" id="MEQ2562995.1"/>
    </source>
</evidence>
<dbReference type="RefSeq" id="WP_349229208.1">
    <property type="nucleotide sequence ID" value="NZ_JBBMFJ010000012.1"/>
</dbReference>
<keyword evidence="1" id="KW-0812">Transmembrane</keyword>
<sequence length="381" mass="43625">MMRRRYFSALMFTAVLVFASPAGKTMASQVSENQTQSIAEAVNAAVPSEAEKQVNGADDAITTVEEVFGEQPYYGPGETDGSYVYYSQVFPKDADQDQYLPEEEHVEGGGTYRLVNYEVQEQSLSGRKKHIRDTLLLKDYEGIDEIPETYKVEIADNPFRTVTEYTLPIKETERVNERWEDSFTFDIVVEHADSGLFQIGNEVISLNQTADPFAGNEGLLLKLIGVPNDAYQIDHTAWVGNMYEQNGILYRNAVAYGKKLVYDLEISYEDVITLPEEEGYQIRAQYELLPKDASVMPESTSKSSGSNRWDWLKNLWEEMMKFLKKIAETVKKHPYITAVVFFLLFVAIILYLAARCRTKDTEEPEHVSRRWHRGPKRGRRR</sequence>
<reference evidence="3 4" key="1">
    <citation type="submission" date="2024-03" db="EMBL/GenBank/DDBJ databases">
        <title>Human intestinal bacterial collection.</title>
        <authorList>
            <person name="Pauvert C."/>
            <person name="Hitch T.C.A."/>
            <person name="Clavel T."/>
        </authorList>
    </citation>
    <scope>NUCLEOTIDE SEQUENCE [LARGE SCALE GENOMIC DNA]</scope>
    <source>
        <strain evidence="3 4">CLA-AP-H27</strain>
    </source>
</reference>
<comment type="caution">
    <text evidence="3">The sequence shown here is derived from an EMBL/GenBank/DDBJ whole genome shotgun (WGS) entry which is preliminary data.</text>
</comment>
<gene>
    <name evidence="3" type="ORF">WMO41_07435</name>
</gene>
<feature type="signal peptide" evidence="2">
    <location>
        <begin position="1"/>
        <end position="19"/>
    </location>
</feature>
<keyword evidence="2" id="KW-0732">Signal</keyword>
<keyword evidence="1" id="KW-1133">Transmembrane helix</keyword>
<keyword evidence="1" id="KW-0472">Membrane</keyword>
<keyword evidence="4" id="KW-1185">Reference proteome</keyword>
<evidence type="ECO:0000256" key="1">
    <source>
        <dbReference type="SAM" id="Phobius"/>
    </source>
</evidence>
<evidence type="ECO:0000256" key="2">
    <source>
        <dbReference type="SAM" id="SignalP"/>
    </source>
</evidence>